<gene>
    <name evidence="10" type="ORF">A2828_01110</name>
</gene>
<evidence type="ECO:0000256" key="7">
    <source>
        <dbReference type="PIRSR" id="PIRSR000077-1"/>
    </source>
</evidence>
<dbReference type="CDD" id="cd02947">
    <property type="entry name" value="TRX_family"/>
    <property type="match status" value="1"/>
</dbReference>
<dbReference type="InterPro" id="IPR017937">
    <property type="entry name" value="Thioredoxin_CS"/>
</dbReference>
<evidence type="ECO:0000256" key="2">
    <source>
        <dbReference type="ARBA" id="ARBA00022448"/>
    </source>
</evidence>
<evidence type="ECO:0000313" key="11">
    <source>
        <dbReference type="Proteomes" id="UP000178869"/>
    </source>
</evidence>
<dbReference type="Proteomes" id="UP000178869">
    <property type="component" value="Unassembled WGS sequence"/>
</dbReference>
<dbReference type="InterPro" id="IPR013766">
    <property type="entry name" value="Thioredoxin_domain"/>
</dbReference>
<evidence type="ECO:0000256" key="4">
    <source>
        <dbReference type="ARBA" id="ARBA00023157"/>
    </source>
</evidence>
<protein>
    <recommendedName>
        <fullName evidence="6">Thioredoxin</fullName>
    </recommendedName>
</protein>
<dbReference type="GO" id="GO:0015035">
    <property type="term" value="F:protein-disulfide reductase activity"/>
    <property type="evidence" value="ECO:0007669"/>
    <property type="project" value="InterPro"/>
</dbReference>
<comment type="similarity">
    <text evidence="1 6">Belongs to the thioredoxin family.</text>
</comment>
<evidence type="ECO:0000256" key="6">
    <source>
        <dbReference type="PIRNR" id="PIRNR000077"/>
    </source>
</evidence>
<feature type="site" description="Deprotonates C-terminal active site Cys" evidence="7">
    <location>
        <position position="27"/>
    </location>
</feature>
<dbReference type="InterPro" id="IPR036249">
    <property type="entry name" value="Thioredoxin-like_sf"/>
</dbReference>
<feature type="active site" description="Nucleophile" evidence="7">
    <location>
        <position position="36"/>
    </location>
</feature>
<dbReference type="GO" id="GO:0005737">
    <property type="term" value="C:cytoplasm"/>
    <property type="evidence" value="ECO:0007669"/>
    <property type="project" value="TreeGrafter"/>
</dbReference>
<feature type="domain" description="Thioredoxin" evidence="9">
    <location>
        <begin position="1"/>
        <end position="111"/>
    </location>
</feature>
<evidence type="ECO:0000256" key="8">
    <source>
        <dbReference type="PIRSR" id="PIRSR000077-4"/>
    </source>
</evidence>
<dbReference type="InterPro" id="IPR005746">
    <property type="entry name" value="Thioredoxin"/>
</dbReference>
<evidence type="ECO:0000256" key="5">
    <source>
        <dbReference type="ARBA" id="ARBA00023284"/>
    </source>
</evidence>
<dbReference type="PROSITE" id="PS00194">
    <property type="entry name" value="THIOREDOXIN_1"/>
    <property type="match status" value="1"/>
</dbReference>
<dbReference type="PIRSF" id="PIRSF000077">
    <property type="entry name" value="Thioredoxin"/>
    <property type="match status" value="1"/>
</dbReference>
<dbReference type="EMBL" id="MHSR01000015">
    <property type="protein sequence ID" value="OHA46462.1"/>
    <property type="molecule type" value="Genomic_DNA"/>
</dbReference>
<dbReference type="Gene3D" id="3.40.30.10">
    <property type="entry name" value="Glutaredoxin"/>
    <property type="match status" value="1"/>
</dbReference>
<accession>A0A1G2PFT8</accession>
<dbReference type="PRINTS" id="PR00421">
    <property type="entry name" value="THIOREDOXIN"/>
</dbReference>
<feature type="active site" description="Nucleophile" evidence="7">
    <location>
        <position position="33"/>
    </location>
</feature>
<dbReference type="AlphaFoldDB" id="A0A1G2PFT8"/>
<keyword evidence="5 8" id="KW-0676">Redox-active center</keyword>
<organism evidence="10 11">
    <name type="scientific">Candidatus Terrybacteria bacterium RIFCSPHIGHO2_01_FULL_43_35</name>
    <dbReference type="NCBI Taxonomy" id="1802361"/>
    <lineage>
        <taxon>Bacteria</taxon>
        <taxon>Candidatus Terryibacteriota</taxon>
    </lineage>
</organism>
<evidence type="ECO:0000259" key="9">
    <source>
        <dbReference type="PROSITE" id="PS51352"/>
    </source>
</evidence>
<feature type="site" description="Contributes to redox potential value" evidence="7">
    <location>
        <position position="34"/>
    </location>
</feature>
<dbReference type="SUPFAM" id="SSF52833">
    <property type="entry name" value="Thioredoxin-like"/>
    <property type="match status" value="1"/>
</dbReference>
<feature type="disulfide bond" description="Redox-active" evidence="8">
    <location>
        <begin position="33"/>
        <end position="36"/>
    </location>
</feature>
<proteinExistence type="inferred from homology"/>
<dbReference type="PANTHER" id="PTHR45663">
    <property type="entry name" value="GEO12009P1"/>
    <property type="match status" value="1"/>
</dbReference>
<keyword evidence="2" id="KW-0813">Transport</keyword>
<dbReference type="PANTHER" id="PTHR45663:SF11">
    <property type="entry name" value="GEO12009P1"/>
    <property type="match status" value="1"/>
</dbReference>
<dbReference type="FunFam" id="3.40.30.10:FF:000001">
    <property type="entry name" value="Thioredoxin"/>
    <property type="match status" value="1"/>
</dbReference>
<evidence type="ECO:0000256" key="3">
    <source>
        <dbReference type="ARBA" id="ARBA00022982"/>
    </source>
</evidence>
<sequence>MDTFVHSINAEQFDSEVLGADLPVVVDFWAEWCPPCRALKPIFEELAAEFAGKVKFVKIDLEAHSDNRPLARRYGMRGIPLLKTFKNGVEVKELMGFGGKEATREFIASLL</sequence>
<name>A0A1G2PFT8_9BACT</name>
<feature type="site" description="Contributes to redox potential value" evidence="7">
    <location>
        <position position="35"/>
    </location>
</feature>
<keyword evidence="3" id="KW-0249">Electron transport</keyword>
<dbReference type="Pfam" id="PF00085">
    <property type="entry name" value="Thioredoxin"/>
    <property type="match status" value="1"/>
</dbReference>
<dbReference type="PROSITE" id="PS51352">
    <property type="entry name" value="THIOREDOXIN_2"/>
    <property type="match status" value="1"/>
</dbReference>
<keyword evidence="4 8" id="KW-1015">Disulfide bond</keyword>
<reference evidence="10 11" key="1">
    <citation type="journal article" date="2016" name="Nat. Commun.">
        <title>Thousands of microbial genomes shed light on interconnected biogeochemical processes in an aquifer system.</title>
        <authorList>
            <person name="Anantharaman K."/>
            <person name="Brown C.T."/>
            <person name="Hug L.A."/>
            <person name="Sharon I."/>
            <person name="Castelle C.J."/>
            <person name="Probst A.J."/>
            <person name="Thomas B.C."/>
            <person name="Singh A."/>
            <person name="Wilkins M.J."/>
            <person name="Karaoz U."/>
            <person name="Brodie E.L."/>
            <person name="Williams K.H."/>
            <person name="Hubbard S.S."/>
            <person name="Banfield J.F."/>
        </authorList>
    </citation>
    <scope>NUCLEOTIDE SEQUENCE [LARGE SCALE GENOMIC DNA]</scope>
</reference>
<comment type="caution">
    <text evidence="10">The sequence shown here is derived from an EMBL/GenBank/DDBJ whole genome shotgun (WGS) entry which is preliminary data.</text>
</comment>
<evidence type="ECO:0000256" key="1">
    <source>
        <dbReference type="ARBA" id="ARBA00008987"/>
    </source>
</evidence>
<evidence type="ECO:0000313" key="10">
    <source>
        <dbReference type="EMBL" id="OHA46462.1"/>
    </source>
</evidence>